<reference evidence="5" key="1">
    <citation type="journal article" date="2014" name="Front. Microbiol.">
        <title>High frequency of phylogenetically diverse reductive dehalogenase-homologous genes in deep subseafloor sedimentary metagenomes.</title>
        <authorList>
            <person name="Kawai M."/>
            <person name="Futagami T."/>
            <person name="Toyoda A."/>
            <person name="Takaki Y."/>
            <person name="Nishi S."/>
            <person name="Hori S."/>
            <person name="Arai W."/>
            <person name="Tsubouchi T."/>
            <person name="Morono Y."/>
            <person name="Uchiyama I."/>
            <person name="Ito T."/>
            <person name="Fujiyama A."/>
            <person name="Inagaki F."/>
            <person name="Takami H."/>
        </authorList>
    </citation>
    <scope>NUCLEOTIDE SEQUENCE</scope>
    <source>
        <strain evidence="5">Expedition CK06-06</strain>
    </source>
</reference>
<dbReference type="InterPro" id="IPR050881">
    <property type="entry name" value="LL-DAP_aminotransferase"/>
</dbReference>
<dbReference type="Gene3D" id="3.40.640.10">
    <property type="entry name" value="Type I PLP-dependent aspartate aminotransferase-like (Major domain)"/>
    <property type="match status" value="1"/>
</dbReference>
<dbReference type="AlphaFoldDB" id="X0XR34"/>
<comment type="caution">
    <text evidence="5">The sequence shown here is derived from an EMBL/GenBank/DDBJ whole genome shotgun (WGS) entry which is preliminary data.</text>
</comment>
<keyword evidence="2" id="KW-0032">Aminotransferase</keyword>
<name>X0XR34_9ZZZZ</name>
<sequence length="103" mass="11635">MELQLSDRLGKLPAYLFADLRRKIAAARERGVKIINLGIGDPDRPTPDPVVQKLCRAVTDQADPNRHRYGHDVPVPEFGQAIHDFYQRRSGVELAEDQIVTTM</sequence>
<dbReference type="SUPFAM" id="SSF53383">
    <property type="entry name" value="PLP-dependent transferases"/>
    <property type="match status" value="1"/>
</dbReference>
<organism evidence="5">
    <name type="scientific">marine sediment metagenome</name>
    <dbReference type="NCBI Taxonomy" id="412755"/>
    <lineage>
        <taxon>unclassified sequences</taxon>
        <taxon>metagenomes</taxon>
        <taxon>ecological metagenomes</taxon>
    </lineage>
</organism>
<gene>
    <name evidence="5" type="ORF">S01H1_83491</name>
</gene>
<dbReference type="PANTHER" id="PTHR42832:SF3">
    <property type="entry name" value="L-GLUTAMINE--4-(METHYLSULFANYL)-2-OXOBUTANOATE AMINOTRANSFERASE"/>
    <property type="match status" value="1"/>
</dbReference>
<dbReference type="GO" id="GO:0008483">
    <property type="term" value="F:transaminase activity"/>
    <property type="evidence" value="ECO:0007669"/>
    <property type="project" value="UniProtKB-KW"/>
</dbReference>
<feature type="non-terminal residue" evidence="5">
    <location>
        <position position="103"/>
    </location>
</feature>
<dbReference type="Gene3D" id="3.90.1150.10">
    <property type="entry name" value="Aspartate Aminotransferase, domain 1"/>
    <property type="match status" value="1"/>
</dbReference>
<dbReference type="GO" id="GO:0030170">
    <property type="term" value="F:pyridoxal phosphate binding"/>
    <property type="evidence" value="ECO:0007669"/>
    <property type="project" value="InterPro"/>
</dbReference>
<evidence type="ECO:0000256" key="2">
    <source>
        <dbReference type="ARBA" id="ARBA00022576"/>
    </source>
</evidence>
<dbReference type="InterPro" id="IPR015424">
    <property type="entry name" value="PyrdxlP-dep_Trfase"/>
</dbReference>
<dbReference type="InterPro" id="IPR015421">
    <property type="entry name" value="PyrdxlP-dep_Trfase_major"/>
</dbReference>
<dbReference type="PANTHER" id="PTHR42832">
    <property type="entry name" value="AMINO ACID AMINOTRANSFERASE"/>
    <property type="match status" value="1"/>
</dbReference>
<evidence type="ECO:0000313" key="5">
    <source>
        <dbReference type="EMBL" id="GAG45634.1"/>
    </source>
</evidence>
<protein>
    <recommendedName>
        <fullName evidence="4">Aminotransferase class I/classII large domain-containing protein</fullName>
    </recommendedName>
</protein>
<dbReference type="EMBL" id="BARS01056773">
    <property type="protein sequence ID" value="GAG45634.1"/>
    <property type="molecule type" value="Genomic_DNA"/>
</dbReference>
<comment type="cofactor">
    <cofactor evidence="1">
        <name>pyridoxal 5'-phosphate</name>
        <dbReference type="ChEBI" id="CHEBI:597326"/>
    </cofactor>
</comment>
<evidence type="ECO:0000256" key="1">
    <source>
        <dbReference type="ARBA" id="ARBA00001933"/>
    </source>
</evidence>
<keyword evidence="3" id="KW-0808">Transferase</keyword>
<dbReference type="InterPro" id="IPR004839">
    <property type="entry name" value="Aminotransferase_I/II_large"/>
</dbReference>
<evidence type="ECO:0000259" key="4">
    <source>
        <dbReference type="Pfam" id="PF00155"/>
    </source>
</evidence>
<dbReference type="Pfam" id="PF00155">
    <property type="entry name" value="Aminotran_1_2"/>
    <property type="match status" value="1"/>
</dbReference>
<evidence type="ECO:0000256" key="3">
    <source>
        <dbReference type="ARBA" id="ARBA00022679"/>
    </source>
</evidence>
<dbReference type="InterPro" id="IPR015422">
    <property type="entry name" value="PyrdxlP-dep_Trfase_small"/>
</dbReference>
<proteinExistence type="predicted"/>
<feature type="domain" description="Aminotransferase class I/classII large" evidence="4">
    <location>
        <begin position="33"/>
        <end position="102"/>
    </location>
</feature>
<accession>X0XR34</accession>